<proteinExistence type="predicted"/>
<organism evidence="2 3">
    <name type="scientific">Sphingobacterium zhuxiongii</name>
    <dbReference type="NCBI Taxonomy" id="2662364"/>
    <lineage>
        <taxon>Bacteria</taxon>
        <taxon>Pseudomonadati</taxon>
        <taxon>Bacteroidota</taxon>
        <taxon>Sphingobacteriia</taxon>
        <taxon>Sphingobacteriales</taxon>
        <taxon>Sphingobacteriaceae</taxon>
        <taxon>Sphingobacterium</taxon>
    </lineage>
</organism>
<accession>A0A5Q0QD64</accession>
<protein>
    <submittedName>
        <fullName evidence="2">Glycosyltransferase</fullName>
    </submittedName>
</protein>
<dbReference type="EMBL" id="CP045652">
    <property type="protein sequence ID" value="QGA27443.1"/>
    <property type="molecule type" value="Genomic_DNA"/>
</dbReference>
<keyword evidence="3" id="KW-1185">Reference proteome</keyword>
<dbReference type="AlphaFoldDB" id="A0A5Q0QD64"/>
<keyword evidence="1 2" id="KW-0808">Transferase</keyword>
<dbReference type="SUPFAM" id="SSF53756">
    <property type="entry name" value="UDP-Glycosyltransferase/glycogen phosphorylase"/>
    <property type="match status" value="1"/>
</dbReference>
<name>A0A5Q0QD64_9SPHI</name>
<evidence type="ECO:0000313" key="2">
    <source>
        <dbReference type="EMBL" id="QGA27443.1"/>
    </source>
</evidence>
<reference evidence="2 3" key="1">
    <citation type="submission" date="2019-10" db="EMBL/GenBank/DDBJ databases">
        <authorList>
            <person name="Dong K."/>
        </authorList>
    </citation>
    <scope>NUCLEOTIDE SEQUENCE [LARGE SCALE GENOMIC DNA]</scope>
    <source>
        <strain evidence="3">dk4302</strain>
    </source>
</reference>
<evidence type="ECO:0000313" key="3">
    <source>
        <dbReference type="Proteomes" id="UP000326921"/>
    </source>
</evidence>
<dbReference type="RefSeq" id="WP_153512279.1">
    <property type="nucleotide sequence ID" value="NZ_CP045652.1"/>
</dbReference>
<evidence type="ECO:0000256" key="1">
    <source>
        <dbReference type="ARBA" id="ARBA00022679"/>
    </source>
</evidence>
<dbReference type="Pfam" id="PF13692">
    <property type="entry name" value="Glyco_trans_1_4"/>
    <property type="match status" value="1"/>
</dbReference>
<gene>
    <name evidence="2" type="ORF">GFH32_14465</name>
</gene>
<dbReference type="PANTHER" id="PTHR46401:SF2">
    <property type="entry name" value="GLYCOSYLTRANSFERASE WBBK-RELATED"/>
    <property type="match status" value="1"/>
</dbReference>
<dbReference type="Gene3D" id="3.40.50.2000">
    <property type="entry name" value="Glycogen Phosphorylase B"/>
    <property type="match status" value="1"/>
</dbReference>
<dbReference type="Proteomes" id="UP000326921">
    <property type="component" value="Chromosome"/>
</dbReference>
<dbReference type="GO" id="GO:0009103">
    <property type="term" value="P:lipopolysaccharide biosynthetic process"/>
    <property type="evidence" value="ECO:0007669"/>
    <property type="project" value="TreeGrafter"/>
</dbReference>
<dbReference type="PANTHER" id="PTHR46401">
    <property type="entry name" value="GLYCOSYLTRANSFERASE WBBK-RELATED"/>
    <property type="match status" value="1"/>
</dbReference>
<dbReference type="KEGG" id="sphe:GFH32_14465"/>
<dbReference type="GO" id="GO:0016757">
    <property type="term" value="F:glycosyltransferase activity"/>
    <property type="evidence" value="ECO:0007669"/>
    <property type="project" value="TreeGrafter"/>
</dbReference>
<sequence length="386" mass="45050">MTKKKSKILYNMAENPFWSKAGNLTRCLQMLSYFEDRNAYLDVTFFSSINWNTADEERFRKTFPSIKLVVESFKSSKSNRIKYFLTDKLPWMLKKFLGNLQVSRVSQSFKERFQQLVREEGFEQVIISYVEYAELVAGLDGVKKIVDTHDFFTLQKMQKNEEAKQLHFDKIFKEEIELLQLFDEIWTYSVEEQYIFNQFTNQAVELIPLSFAKPIRINQSRTYDLIYVASDNPHNIQSILWFVDSVLPKINGLTLHIFGKICRVVPDHVQIVKHGMVDDLDKVYQNGKIAICPMLSGTGIKIKVLEALSYGIPVVTNRRGVDGLVNKIQNGCVLAEDGSDFAQAIMELANDEKQYQQISKEGIDFYDSFYTQQKEWDLFDRKFIKR</sequence>